<keyword evidence="1 8" id="KW-0963">Cytoplasm</keyword>
<feature type="domain" description="MobA-like NTP transferase" evidence="9">
    <location>
        <begin position="12"/>
        <end position="182"/>
    </location>
</feature>
<dbReference type="GO" id="GO:0061603">
    <property type="term" value="F:molybdenum cofactor guanylyltransferase activity"/>
    <property type="evidence" value="ECO:0007669"/>
    <property type="project" value="UniProtKB-EC"/>
</dbReference>
<feature type="binding site" evidence="8">
    <location>
        <position position="110"/>
    </location>
    <ligand>
        <name>Mg(2+)</name>
        <dbReference type="ChEBI" id="CHEBI:18420"/>
    </ligand>
</feature>
<dbReference type="PANTHER" id="PTHR19136">
    <property type="entry name" value="MOLYBDENUM COFACTOR GUANYLYLTRANSFERASE"/>
    <property type="match status" value="1"/>
</dbReference>
<dbReference type="EC" id="2.7.7.77" evidence="8"/>
<dbReference type="Pfam" id="PF12804">
    <property type="entry name" value="NTP_transf_3"/>
    <property type="match status" value="1"/>
</dbReference>
<dbReference type="RefSeq" id="WP_256395684.1">
    <property type="nucleotide sequence ID" value="NZ_JANHDJ010000002.1"/>
</dbReference>
<keyword evidence="3 8" id="KW-0479">Metal-binding</keyword>
<evidence type="ECO:0000256" key="8">
    <source>
        <dbReference type="HAMAP-Rule" id="MF_00316"/>
    </source>
</evidence>
<dbReference type="Proteomes" id="UP001597052">
    <property type="component" value="Unassembled WGS sequence"/>
</dbReference>
<dbReference type="HAMAP" id="MF_00316">
    <property type="entry name" value="MobA"/>
    <property type="match status" value="1"/>
</dbReference>
<dbReference type="PANTHER" id="PTHR19136:SF81">
    <property type="entry name" value="MOLYBDENUM COFACTOR GUANYLYLTRANSFERASE"/>
    <property type="match status" value="1"/>
</dbReference>
<dbReference type="InterPro" id="IPR025877">
    <property type="entry name" value="MobA-like_NTP_Trfase"/>
</dbReference>
<keyword evidence="6 8" id="KW-0342">GTP-binding</keyword>
<reference evidence="10 11" key="1">
    <citation type="journal article" date="2019" name="Int. J. Syst. Evol. Microbiol.">
        <title>The Global Catalogue of Microorganisms (GCM) 10K type strain sequencing project: providing services to taxonomists for standard genome sequencing and annotation.</title>
        <authorList>
            <consortium name="The Broad Institute Genomics Platform"/>
            <consortium name="The Broad Institute Genome Sequencing Center for Infectious Disease"/>
            <person name="Wu L."/>
            <person name="Ma J."/>
        </authorList>
    </citation>
    <scope>NUCLEOTIDE SEQUENCE [LARGE SCALE GENOMIC DNA]</scope>
    <source>
        <strain evidence="10 11">CGMCC 1.10593</strain>
    </source>
</reference>
<dbReference type="EMBL" id="JBHUDM010000002">
    <property type="protein sequence ID" value="MFD1641939.1"/>
    <property type="molecule type" value="Genomic_DNA"/>
</dbReference>
<organism evidence="10 11">
    <name type="scientific">Halohasta litorea</name>
    <dbReference type="NCBI Taxonomy" id="869891"/>
    <lineage>
        <taxon>Archaea</taxon>
        <taxon>Methanobacteriati</taxon>
        <taxon>Methanobacteriota</taxon>
        <taxon>Stenosarchaea group</taxon>
        <taxon>Halobacteria</taxon>
        <taxon>Halobacteriales</taxon>
        <taxon>Haloferacaceae</taxon>
        <taxon>Halohasta</taxon>
    </lineage>
</organism>
<dbReference type="SUPFAM" id="SSF53448">
    <property type="entry name" value="Nucleotide-diphospho-sugar transferases"/>
    <property type="match status" value="1"/>
</dbReference>
<dbReference type="Gene3D" id="3.90.550.10">
    <property type="entry name" value="Spore Coat Polysaccharide Biosynthesis Protein SpsA, Chain A"/>
    <property type="match status" value="1"/>
</dbReference>
<accession>A0ABD6D9Y3</accession>
<comment type="caution">
    <text evidence="8">Lacks conserved residue(s) required for the propagation of feature annotation.</text>
</comment>
<evidence type="ECO:0000256" key="3">
    <source>
        <dbReference type="ARBA" id="ARBA00022723"/>
    </source>
</evidence>
<keyword evidence="5 8" id="KW-0460">Magnesium</keyword>
<dbReference type="AlphaFoldDB" id="A0ABD6D9Y3"/>
<keyword evidence="7 8" id="KW-0501">Molybdenum cofactor biosynthesis</keyword>
<comment type="catalytic activity">
    <reaction evidence="8">
        <text>Mo-molybdopterin + GTP + H(+) = Mo-molybdopterin guanine dinucleotide + diphosphate</text>
        <dbReference type="Rhea" id="RHEA:34243"/>
        <dbReference type="ChEBI" id="CHEBI:15378"/>
        <dbReference type="ChEBI" id="CHEBI:33019"/>
        <dbReference type="ChEBI" id="CHEBI:37565"/>
        <dbReference type="ChEBI" id="CHEBI:71302"/>
        <dbReference type="ChEBI" id="CHEBI:71310"/>
        <dbReference type="EC" id="2.7.7.77"/>
    </reaction>
</comment>
<protein>
    <recommendedName>
        <fullName evidence="8">Probable molybdenum cofactor guanylyltransferase</fullName>
        <shortName evidence="8">MoCo guanylyltransferase</shortName>
        <ecNumber evidence="8">2.7.7.77</ecNumber>
    </recommendedName>
    <alternativeName>
        <fullName evidence="8">GTP:molybdopterin guanylyltransferase</fullName>
    </alternativeName>
    <alternativeName>
        <fullName evidence="8">Mo-MPT guanylyltransferase</fullName>
    </alternativeName>
    <alternativeName>
        <fullName evidence="8">Molybdopterin guanylyltransferase</fullName>
    </alternativeName>
    <alternativeName>
        <fullName evidence="8">Molybdopterin-guanine dinucleotide synthase</fullName>
        <shortName evidence="8">MGD synthase</shortName>
    </alternativeName>
</protein>
<feature type="binding site" evidence="8">
    <location>
        <begin position="15"/>
        <end position="17"/>
    </location>
    <ligand>
        <name>GTP</name>
        <dbReference type="ChEBI" id="CHEBI:37565"/>
    </ligand>
</feature>
<dbReference type="InterPro" id="IPR013482">
    <property type="entry name" value="Molybde_CF_guanTrfase"/>
</dbReference>
<dbReference type="CDD" id="cd02503">
    <property type="entry name" value="MobA"/>
    <property type="match status" value="1"/>
</dbReference>
<comment type="cofactor">
    <cofactor evidence="8">
        <name>Mg(2+)</name>
        <dbReference type="ChEBI" id="CHEBI:18420"/>
    </cofactor>
</comment>
<feature type="binding site" evidence="8">
    <location>
        <position position="110"/>
    </location>
    <ligand>
        <name>GTP</name>
        <dbReference type="ChEBI" id="CHEBI:37565"/>
    </ligand>
</feature>
<evidence type="ECO:0000313" key="10">
    <source>
        <dbReference type="EMBL" id="MFD1641939.1"/>
    </source>
</evidence>
<proteinExistence type="inferred from homology"/>
<gene>
    <name evidence="8" type="primary">mobA</name>
    <name evidence="10" type="ORF">ACFSBW_08635</name>
</gene>
<evidence type="ECO:0000313" key="11">
    <source>
        <dbReference type="Proteomes" id="UP001597052"/>
    </source>
</evidence>
<evidence type="ECO:0000256" key="6">
    <source>
        <dbReference type="ARBA" id="ARBA00023134"/>
    </source>
</evidence>
<keyword evidence="4 8" id="KW-0547">Nucleotide-binding</keyword>
<keyword evidence="11" id="KW-1185">Reference proteome</keyword>
<evidence type="ECO:0000256" key="1">
    <source>
        <dbReference type="ARBA" id="ARBA00022490"/>
    </source>
</evidence>
<evidence type="ECO:0000256" key="4">
    <source>
        <dbReference type="ARBA" id="ARBA00022741"/>
    </source>
</evidence>
<name>A0ABD6D9Y3_9EURY</name>
<dbReference type="InterPro" id="IPR029044">
    <property type="entry name" value="Nucleotide-diphossugar_trans"/>
</dbReference>
<dbReference type="GO" id="GO:0046872">
    <property type="term" value="F:metal ion binding"/>
    <property type="evidence" value="ECO:0007669"/>
    <property type="project" value="UniProtKB-KW"/>
</dbReference>
<keyword evidence="2 8" id="KW-0808">Transferase</keyword>
<evidence type="ECO:0000256" key="7">
    <source>
        <dbReference type="ARBA" id="ARBA00023150"/>
    </source>
</evidence>
<keyword evidence="10" id="KW-0548">Nucleotidyltransferase</keyword>
<comment type="caution">
    <text evidence="10">The sequence shown here is derived from an EMBL/GenBank/DDBJ whole genome shotgun (WGS) entry which is preliminary data.</text>
</comment>
<evidence type="ECO:0000259" key="9">
    <source>
        <dbReference type="Pfam" id="PF12804"/>
    </source>
</evidence>
<sequence length="223" mass="23960">MTTEQPVASVRGVVLAGGNSNRFADGDKAVASVAGEPLLSRTVTVLRAATQREPIIVVDTQEERATYATAVEGTDVRFVFDAPAYDGPLAGIVGAARALDSQWLFCCGCDMPLLAPTAVSWMIDQLRRTETTREPPVDAVAVVHPTGVVEPLHTLYRRESVIGLQQSLSNTAGPRRLLSKFDRVSTVSIADVPAQIPIEPSTTNANTVEELDRIRHNSDSLLL</sequence>
<evidence type="ECO:0000256" key="5">
    <source>
        <dbReference type="ARBA" id="ARBA00022842"/>
    </source>
</evidence>
<comment type="subcellular location">
    <subcellularLocation>
        <location evidence="8">Cytoplasm</location>
    </subcellularLocation>
</comment>
<feature type="binding site" evidence="8">
    <location>
        <position position="81"/>
    </location>
    <ligand>
        <name>GTP</name>
        <dbReference type="ChEBI" id="CHEBI:37565"/>
    </ligand>
</feature>
<evidence type="ECO:0000256" key="2">
    <source>
        <dbReference type="ARBA" id="ARBA00022679"/>
    </source>
</evidence>
<dbReference type="GO" id="GO:0005737">
    <property type="term" value="C:cytoplasm"/>
    <property type="evidence" value="ECO:0007669"/>
    <property type="project" value="UniProtKB-SubCell"/>
</dbReference>
<dbReference type="GO" id="GO:0006777">
    <property type="term" value="P:Mo-molybdopterin cofactor biosynthetic process"/>
    <property type="evidence" value="ECO:0007669"/>
    <property type="project" value="UniProtKB-KW"/>
</dbReference>
<comment type="domain">
    <text evidence="8">The N-terminal domain determines nucleotide recognition and specific binding, while the C-terminal domain determines the specific binding to the target protein.</text>
</comment>
<feature type="binding site" evidence="8">
    <location>
        <position position="28"/>
    </location>
    <ligand>
        <name>GTP</name>
        <dbReference type="ChEBI" id="CHEBI:37565"/>
    </ligand>
</feature>
<dbReference type="GO" id="GO:0005525">
    <property type="term" value="F:GTP binding"/>
    <property type="evidence" value="ECO:0007669"/>
    <property type="project" value="UniProtKB-UniRule"/>
</dbReference>
<comment type="similarity">
    <text evidence="8">Belongs to the MobA family.</text>
</comment>
<comment type="function">
    <text evidence="8">Transfers a GMP moiety from GTP to Mo-molybdopterin (Mo-MPT) cofactor (Moco or molybdenum cofactor) to form Mo-molybdopterin guanine dinucleotide (Mo-MGD) cofactor.</text>
</comment>